<dbReference type="EMBL" id="AP019860">
    <property type="protein sequence ID" value="BBM85273.1"/>
    <property type="molecule type" value="Genomic_DNA"/>
</dbReference>
<keyword evidence="6" id="KW-0472">Membrane</keyword>
<proteinExistence type="predicted"/>
<evidence type="ECO:0000259" key="7">
    <source>
        <dbReference type="PROSITE" id="PS50011"/>
    </source>
</evidence>
<dbReference type="InterPro" id="IPR008271">
    <property type="entry name" value="Ser/Thr_kinase_AS"/>
</dbReference>
<dbReference type="Gene3D" id="1.10.510.10">
    <property type="entry name" value="Transferase(Phosphotransferase) domain 1"/>
    <property type="match status" value="1"/>
</dbReference>
<dbReference type="SMART" id="SM00220">
    <property type="entry name" value="S_TKc"/>
    <property type="match status" value="1"/>
</dbReference>
<feature type="transmembrane region" description="Helical" evidence="6">
    <location>
        <begin position="320"/>
        <end position="337"/>
    </location>
</feature>
<dbReference type="CDD" id="cd14014">
    <property type="entry name" value="STKc_PknB_like"/>
    <property type="match status" value="1"/>
</dbReference>
<sequence>MSTGYHKNLPQLPPGYEYVRELSSGNYGIVWLVHNNNVKRDEAIKILFRKGETDYHRFCREIETIATLNHPNIVTVYYAKPDELYFIMEYLETSFSSWLKQKDFSSYEGIKHLYQVAKGLHFAHEKELIHRDLKPGNILFTKDMIPKITDFGLVKNTGLAGAGQDDLTGSLSVGTPRYMSPEQWEDSKVIDCRSDIWSLGVMLYEVIAKENPFADLSGFQLADAIIRKPILSPSRINKKVNLWDKIAEPICMKALNRDLNKRYQTAYEMAKDLEKIFNIDAETMEIAASTEERSKPISFSATAERLREYSSSHRPQLVKLGWVALVVVLMAVLLVFLQKQHSSQLQKLQIKHTTQENLAKQRQQQLTDLKAEYKAKFKEQTAKVSLYEKQISDLQKQQIELLKERQQYIANDKNTDVEKIKKQYDEELRQLQSQLQDEKQKKKVLATQWENQKTELTQRYESNLKQLIIERQKNQNLQQKITEQVDNNKLQQTSLWKEKYTESQNQNQQLQNEIDRLVKFENSLYKITLITRSKDTKRIFSHLRDKGFYMRRPVGVTKTQNVCVYFSKKNPPAPELENKIDYIVAIMDKLGIKMQKRMVRGGKEREKEIKLELKD</sequence>
<keyword evidence="4" id="KW-0067">ATP-binding</keyword>
<evidence type="ECO:0000256" key="2">
    <source>
        <dbReference type="ARBA" id="ARBA00022741"/>
    </source>
</evidence>
<evidence type="ECO:0000256" key="1">
    <source>
        <dbReference type="ARBA" id="ARBA00022679"/>
    </source>
</evidence>
<reference evidence="8 9" key="1">
    <citation type="submission" date="2019-08" db="EMBL/GenBank/DDBJ databases">
        <title>Complete genome sequence of Candidatus Uab amorphum.</title>
        <authorList>
            <person name="Shiratori T."/>
            <person name="Suzuki S."/>
            <person name="Kakizawa Y."/>
            <person name="Ishida K."/>
        </authorList>
    </citation>
    <scope>NUCLEOTIDE SEQUENCE [LARGE SCALE GENOMIC DNA]</scope>
    <source>
        <strain evidence="8 9">SRT547</strain>
    </source>
</reference>
<dbReference type="Proteomes" id="UP000326354">
    <property type="component" value="Chromosome"/>
</dbReference>
<dbReference type="GO" id="GO:0004674">
    <property type="term" value="F:protein serine/threonine kinase activity"/>
    <property type="evidence" value="ECO:0007669"/>
    <property type="project" value="TreeGrafter"/>
</dbReference>
<dbReference type="InterPro" id="IPR000719">
    <property type="entry name" value="Prot_kinase_dom"/>
</dbReference>
<dbReference type="OrthoDB" id="6111975at2"/>
<dbReference type="PANTHER" id="PTHR43289">
    <property type="entry name" value="MITOGEN-ACTIVATED PROTEIN KINASE KINASE KINASE 20-RELATED"/>
    <property type="match status" value="1"/>
</dbReference>
<dbReference type="Pfam" id="PF00069">
    <property type="entry name" value="Pkinase"/>
    <property type="match status" value="1"/>
</dbReference>
<organism evidence="8 9">
    <name type="scientific">Uabimicrobium amorphum</name>
    <dbReference type="NCBI Taxonomy" id="2596890"/>
    <lineage>
        <taxon>Bacteria</taxon>
        <taxon>Pseudomonadati</taxon>
        <taxon>Planctomycetota</taxon>
        <taxon>Candidatus Uabimicrobiia</taxon>
        <taxon>Candidatus Uabimicrobiales</taxon>
        <taxon>Candidatus Uabimicrobiaceae</taxon>
        <taxon>Candidatus Uabimicrobium</taxon>
    </lineage>
</organism>
<evidence type="ECO:0000256" key="3">
    <source>
        <dbReference type="ARBA" id="ARBA00022777"/>
    </source>
</evidence>
<protein>
    <submittedName>
        <fullName evidence="8">Putative serine/threonine-protein kinase PknB</fullName>
    </submittedName>
</protein>
<dbReference type="SUPFAM" id="SSF56112">
    <property type="entry name" value="Protein kinase-like (PK-like)"/>
    <property type="match status" value="1"/>
</dbReference>
<keyword evidence="3 8" id="KW-0418">Kinase</keyword>
<keyword evidence="5" id="KW-0175">Coiled coil</keyword>
<evidence type="ECO:0000256" key="6">
    <source>
        <dbReference type="SAM" id="Phobius"/>
    </source>
</evidence>
<dbReference type="KEGG" id="uam:UABAM_03637"/>
<keyword evidence="9" id="KW-1185">Reference proteome</keyword>
<evidence type="ECO:0000256" key="4">
    <source>
        <dbReference type="ARBA" id="ARBA00022840"/>
    </source>
</evidence>
<keyword evidence="1" id="KW-0808">Transferase</keyword>
<evidence type="ECO:0000256" key="5">
    <source>
        <dbReference type="SAM" id="Coils"/>
    </source>
</evidence>
<dbReference type="PANTHER" id="PTHR43289:SF34">
    <property type="entry name" value="SERINE_THREONINE-PROTEIN KINASE YBDM-RELATED"/>
    <property type="match status" value="1"/>
</dbReference>
<feature type="coiled-coil region" evidence="5">
    <location>
        <begin position="370"/>
        <end position="448"/>
    </location>
</feature>
<feature type="domain" description="Protein kinase" evidence="7">
    <location>
        <begin position="16"/>
        <end position="277"/>
    </location>
</feature>
<dbReference type="RefSeq" id="WP_151969383.1">
    <property type="nucleotide sequence ID" value="NZ_AP019860.1"/>
</dbReference>
<gene>
    <name evidence="8" type="ORF">UABAM_03637</name>
</gene>
<dbReference type="GO" id="GO:0005524">
    <property type="term" value="F:ATP binding"/>
    <property type="evidence" value="ECO:0007669"/>
    <property type="project" value="UniProtKB-KW"/>
</dbReference>
<dbReference type="InterPro" id="IPR011009">
    <property type="entry name" value="Kinase-like_dom_sf"/>
</dbReference>
<evidence type="ECO:0000313" key="8">
    <source>
        <dbReference type="EMBL" id="BBM85273.1"/>
    </source>
</evidence>
<dbReference type="AlphaFoldDB" id="A0A5S9INP9"/>
<keyword evidence="6" id="KW-0812">Transmembrane</keyword>
<feature type="coiled-coil region" evidence="5">
    <location>
        <begin position="493"/>
        <end position="520"/>
    </location>
</feature>
<dbReference type="PROSITE" id="PS00108">
    <property type="entry name" value="PROTEIN_KINASE_ST"/>
    <property type="match status" value="1"/>
</dbReference>
<dbReference type="PROSITE" id="PS50011">
    <property type="entry name" value="PROTEIN_KINASE_DOM"/>
    <property type="match status" value="1"/>
</dbReference>
<accession>A0A5S9INP9</accession>
<evidence type="ECO:0000313" key="9">
    <source>
        <dbReference type="Proteomes" id="UP000326354"/>
    </source>
</evidence>
<name>A0A5S9INP9_UABAM</name>
<keyword evidence="2" id="KW-0547">Nucleotide-binding</keyword>
<keyword evidence="6" id="KW-1133">Transmembrane helix</keyword>